<evidence type="ECO:0000259" key="2">
    <source>
        <dbReference type="Pfam" id="PF25597"/>
    </source>
</evidence>
<gene>
    <name evidence="3" type="ORF">Tco_0892033</name>
</gene>
<dbReference type="InterPro" id="IPR057670">
    <property type="entry name" value="SH3_retrovirus"/>
</dbReference>
<dbReference type="InterPro" id="IPR013103">
    <property type="entry name" value="RVT_2"/>
</dbReference>
<dbReference type="Pfam" id="PF07727">
    <property type="entry name" value="RVT_2"/>
    <property type="match status" value="1"/>
</dbReference>
<organism evidence="3 4">
    <name type="scientific">Tanacetum coccineum</name>
    <dbReference type="NCBI Taxonomy" id="301880"/>
    <lineage>
        <taxon>Eukaryota</taxon>
        <taxon>Viridiplantae</taxon>
        <taxon>Streptophyta</taxon>
        <taxon>Embryophyta</taxon>
        <taxon>Tracheophyta</taxon>
        <taxon>Spermatophyta</taxon>
        <taxon>Magnoliopsida</taxon>
        <taxon>eudicotyledons</taxon>
        <taxon>Gunneridae</taxon>
        <taxon>Pentapetalae</taxon>
        <taxon>asterids</taxon>
        <taxon>campanulids</taxon>
        <taxon>Asterales</taxon>
        <taxon>Asteraceae</taxon>
        <taxon>Asteroideae</taxon>
        <taxon>Anthemideae</taxon>
        <taxon>Anthemidinae</taxon>
        <taxon>Tanacetum</taxon>
    </lineage>
</organism>
<name>A0ABQ5C7Y1_9ASTR</name>
<dbReference type="Proteomes" id="UP001151760">
    <property type="component" value="Unassembled WGS sequence"/>
</dbReference>
<reference evidence="3" key="1">
    <citation type="journal article" date="2022" name="Int. J. Mol. Sci.">
        <title>Draft Genome of Tanacetum Coccineum: Genomic Comparison of Closely Related Tanacetum-Family Plants.</title>
        <authorList>
            <person name="Yamashiro T."/>
            <person name="Shiraishi A."/>
            <person name="Nakayama K."/>
            <person name="Satake H."/>
        </authorList>
    </citation>
    <scope>NUCLEOTIDE SEQUENCE</scope>
</reference>
<protein>
    <submittedName>
        <fullName evidence="3">Retrovirus-related pol polyprotein from transposon TNT 1-94</fullName>
    </submittedName>
</protein>
<evidence type="ECO:0000313" key="4">
    <source>
        <dbReference type="Proteomes" id="UP001151760"/>
    </source>
</evidence>
<dbReference type="EMBL" id="BQNB010013942">
    <property type="protein sequence ID" value="GJT22096.1"/>
    <property type="molecule type" value="Genomic_DNA"/>
</dbReference>
<dbReference type="PANTHER" id="PTHR11439:SF509">
    <property type="entry name" value="RNA-DIRECTED DNA POLYMERASE"/>
    <property type="match status" value="1"/>
</dbReference>
<reference evidence="3" key="2">
    <citation type="submission" date="2022-01" db="EMBL/GenBank/DDBJ databases">
        <authorList>
            <person name="Yamashiro T."/>
            <person name="Shiraishi A."/>
            <person name="Satake H."/>
            <person name="Nakayama K."/>
        </authorList>
    </citation>
    <scope>NUCLEOTIDE SEQUENCE</scope>
</reference>
<dbReference type="Pfam" id="PF25597">
    <property type="entry name" value="SH3_retrovirus"/>
    <property type="match status" value="1"/>
</dbReference>
<accession>A0ABQ5C7Y1</accession>
<feature type="domain" description="Reverse transcriptase Ty1/copia-type" evidence="1">
    <location>
        <begin position="185"/>
        <end position="292"/>
    </location>
</feature>
<feature type="domain" description="Retroviral polymerase SH3-like" evidence="2">
    <location>
        <begin position="55"/>
        <end position="109"/>
    </location>
</feature>
<comment type="caution">
    <text evidence="3">The sequence shown here is derived from an EMBL/GenBank/DDBJ whole genome shotgun (WGS) entry which is preliminary data.</text>
</comment>
<keyword evidence="4" id="KW-1185">Reference proteome</keyword>
<dbReference type="PANTHER" id="PTHR11439">
    <property type="entry name" value="GAG-POL-RELATED RETROTRANSPOSON"/>
    <property type="match status" value="1"/>
</dbReference>
<sequence>MLNGSSLSKHFWTEVVRIACYTQNKLIIVKRHDKTLYEIFRERIPDISYFYAFGCPVFIHNHKDNLGKFDAKADDGYFLGYSFVSKAFRVFNTRRQQVEETYHVTFDESMEAIRYQHIELVNIIGEPTEGMLTRSMATKLTTALTSECLFADFLFEIEPKKESEALKHPGWVNVMQEELNRLYRNKVWTLVLIPKGKITIGSKWVFKNKKDELGIVTRNKARLVAQGYSQEEGIDYDETFAPVARMEAIKIFLAYATYMNFNFFQMDAKSAFLDEKLKEEVYVKQTPGFESSESLTMPIQKNHTSLQRKESSGCNMDRKSTSGACQLLEGKLVCWSAKKQQSMVMSSAKAEYVVAAGAIAISNNPVLHSRTKHIDIRYQFMRNHIIKGDIKLHFIPTEYQLADIFTKPLDEPT</sequence>
<proteinExistence type="predicted"/>
<evidence type="ECO:0000313" key="3">
    <source>
        <dbReference type="EMBL" id="GJT22096.1"/>
    </source>
</evidence>
<evidence type="ECO:0000259" key="1">
    <source>
        <dbReference type="Pfam" id="PF07727"/>
    </source>
</evidence>
<dbReference type="CDD" id="cd09272">
    <property type="entry name" value="RNase_HI_RT_Ty1"/>
    <property type="match status" value="1"/>
</dbReference>